<dbReference type="RefSeq" id="WP_125128253.1">
    <property type="nucleotide sequence ID" value="NZ_RHJS01000002.1"/>
</dbReference>
<feature type="domain" description="Transcriptional regulator DauR-like HTH" evidence="2">
    <location>
        <begin position="171"/>
        <end position="231"/>
    </location>
</feature>
<dbReference type="InterPro" id="IPR039446">
    <property type="entry name" value="DauR-like"/>
</dbReference>
<evidence type="ECO:0008006" key="5">
    <source>
        <dbReference type="Google" id="ProtNLM"/>
    </source>
</evidence>
<gene>
    <name evidence="3" type="ORF">EBB54_16830</name>
</gene>
<dbReference type="AlphaFoldDB" id="A0A426DJH0"/>
<evidence type="ECO:0000259" key="2">
    <source>
        <dbReference type="Pfam" id="PF13309"/>
    </source>
</evidence>
<keyword evidence="4" id="KW-1185">Reference proteome</keyword>
<dbReference type="InterPro" id="IPR039445">
    <property type="entry name" value="DauR-like_HTH"/>
</dbReference>
<proteinExistence type="predicted"/>
<dbReference type="EMBL" id="RHJS01000002">
    <property type="protein sequence ID" value="RRK32834.1"/>
    <property type="molecule type" value="Genomic_DNA"/>
</dbReference>
<dbReference type="PANTHER" id="PTHR35568:SF1">
    <property type="entry name" value="TRANSCRIPTIONAL REGULATOR DAUR"/>
    <property type="match status" value="1"/>
</dbReference>
<feature type="domain" description="YheO-like" evidence="1">
    <location>
        <begin position="6"/>
        <end position="117"/>
    </location>
</feature>
<name>A0A426DJH0_9FIRM</name>
<dbReference type="InterPro" id="IPR013559">
    <property type="entry name" value="YheO"/>
</dbReference>
<evidence type="ECO:0000313" key="4">
    <source>
        <dbReference type="Proteomes" id="UP000274920"/>
    </source>
</evidence>
<dbReference type="Pfam" id="PF13309">
    <property type="entry name" value="HTH_22"/>
    <property type="match status" value="1"/>
</dbReference>
<reference evidence="3" key="1">
    <citation type="submission" date="2018-10" db="EMBL/GenBank/DDBJ databases">
        <title>Schaedlerella arabinophila gen. nov. sp. nov., isolated from the mouse intestinal tract and comparative analysis with the genome of the closely related altered Schaedler flora strain ASF502.</title>
        <authorList>
            <person name="Miyake S."/>
            <person name="Soh M."/>
            <person name="Seedorf H."/>
        </authorList>
    </citation>
    <scope>NUCLEOTIDE SEQUENCE [LARGE SCALE GENOMIC DNA]</scope>
    <source>
        <strain evidence="3">DSM 106076</strain>
    </source>
</reference>
<evidence type="ECO:0000259" key="1">
    <source>
        <dbReference type="Pfam" id="PF08348"/>
    </source>
</evidence>
<accession>A0A426DJH0</accession>
<evidence type="ECO:0000313" key="3">
    <source>
        <dbReference type="EMBL" id="RRK32834.1"/>
    </source>
</evidence>
<comment type="caution">
    <text evidence="3">The sequence shown here is derived from an EMBL/GenBank/DDBJ whole genome shotgun (WGS) entry which is preliminary data.</text>
</comment>
<protein>
    <recommendedName>
        <fullName evidence="5">Transcriptional regulator</fullName>
    </recommendedName>
</protein>
<sequence length="236" mass="26341">MQSDILQHYTILVDFLGKALGPDFEVVLHDLSSKDIAIAAIANGHISGRKVGGPLTDAALRMISSRAYESEDFLSNYKGIAPNGHVLRSSTMFIRDEDRRPIGLLCINFDDWRYKELTEQLLSVIHPESFLEQHPANTQPLLDRSAPSAAPPKTAATPITENFSMDIPALMQKIFDEATASLETPIDRLNQFERREIVEQLNEQGLFQLKGAVSFVARKFSCSNATIYRYLSEISA</sequence>
<dbReference type="Pfam" id="PF08348">
    <property type="entry name" value="PAS_6"/>
    <property type="match status" value="1"/>
</dbReference>
<organism evidence="3 4">
    <name type="scientific">Schaedlerella arabinosiphila</name>
    <dbReference type="NCBI Taxonomy" id="2044587"/>
    <lineage>
        <taxon>Bacteria</taxon>
        <taxon>Bacillati</taxon>
        <taxon>Bacillota</taxon>
        <taxon>Clostridia</taxon>
        <taxon>Lachnospirales</taxon>
        <taxon>Lachnospiraceae</taxon>
        <taxon>Schaedlerella</taxon>
    </lineage>
</organism>
<dbReference type="Proteomes" id="UP000274920">
    <property type="component" value="Unassembled WGS sequence"/>
</dbReference>
<dbReference type="PANTHER" id="PTHR35568">
    <property type="entry name" value="TRANSCRIPTIONAL REGULATOR DAUR"/>
    <property type="match status" value="1"/>
</dbReference>